<sequence length="140" mass="15729">MTLLKQKNLQTEETLENQREQIKRELRQKINETLQNAKNLSPSKCLDEIRSRLFAIQQYCKVHGKTFIAIEETITCDQYGLGGNRADAATLFRGPNVDASVAICVSKQGSLLHRDGSSWQIYKNAGDVDPSEFISALKIS</sequence>
<evidence type="ECO:0000313" key="3">
    <source>
        <dbReference type="Proteomes" id="UP000757435"/>
    </source>
</evidence>
<dbReference type="EMBL" id="JAHHHD010000031">
    <property type="protein sequence ID" value="MBW4661166.1"/>
    <property type="molecule type" value="Genomic_DNA"/>
</dbReference>
<evidence type="ECO:0000313" key="2">
    <source>
        <dbReference type="EMBL" id="MBW4661166.1"/>
    </source>
</evidence>
<name>A0A951QEH2_9CYAN</name>
<gene>
    <name evidence="2" type="ORF">KME15_21020</name>
</gene>
<reference evidence="2" key="2">
    <citation type="journal article" date="2022" name="Microbiol. Resour. Announc.">
        <title>Metagenome Sequencing to Explore Phylogenomics of Terrestrial Cyanobacteria.</title>
        <authorList>
            <person name="Ward R.D."/>
            <person name="Stajich J.E."/>
            <person name="Johansen J.R."/>
            <person name="Huntemann M."/>
            <person name="Clum A."/>
            <person name="Foster B."/>
            <person name="Foster B."/>
            <person name="Roux S."/>
            <person name="Palaniappan K."/>
            <person name="Varghese N."/>
            <person name="Mukherjee S."/>
            <person name="Reddy T.B.K."/>
            <person name="Daum C."/>
            <person name="Copeland A."/>
            <person name="Chen I.A."/>
            <person name="Ivanova N.N."/>
            <person name="Kyrpides N.C."/>
            <person name="Shapiro N."/>
            <person name="Eloe-Fadrosh E.A."/>
            <person name="Pietrasiak N."/>
        </authorList>
    </citation>
    <scope>NUCLEOTIDE SEQUENCE</scope>
    <source>
        <strain evidence="2">UHER 2000/2452</strain>
    </source>
</reference>
<comment type="caution">
    <text evidence="2">The sequence shown here is derived from an EMBL/GenBank/DDBJ whole genome shotgun (WGS) entry which is preliminary data.</text>
</comment>
<reference evidence="2" key="1">
    <citation type="submission" date="2021-05" db="EMBL/GenBank/DDBJ databases">
        <authorList>
            <person name="Pietrasiak N."/>
            <person name="Ward R."/>
            <person name="Stajich J.E."/>
            <person name="Kurbessoian T."/>
        </authorList>
    </citation>
    <scope>NUCLEOTIDE SEQUENCE</scope>
    <source>
        <strain evidence="2">UHER 2000/2452</strain>
    </source>
</reference>
<dbReference type="AlphaFoldDB" id="A0A951QEH2"/>
<keyword evidence="1" id="KW-0175">Coiled coil</keyword>
<proteinExistence type="predicted"/>
<dbReference type="Proteomes" id="UP000757435">
    <property type="component" value="Unassembled WGS sequence"/>
</dbReference>
<protein>
    <submittedName>
        <fullName evidence="2">Uncharacterized protein</fullName>
    </submittedName>
</protein>
<evidence type="ECO:0000256" key="1">
    <source>
        <dbReference type="SAM" id="Coils"/>
    </source>
</evidence>
<accession>A0A951QEH2</accession>
<feature type="coiled-coil region" evidence="1">
    <location>
        <begin position="1"/>
        <end position="32"/>
    </location>
</feature>
<organism evidence="2 3">
    <name type="scientific">Drouetiella hepatica Uher 2000/2452</name>
    <dbReference type="NCBI Taxonomy" id="904376"/>
    <lineage>
        <taxon>Bacteria</taxon>
        <taxon>Bacillati</taxon>
        <taxon>Cyanobacteriota</taxon>
        <taxon>Cyanophyceae</taxon>
        <taxon>Oculatellales</taxon>
        <taxon>Oculatellaceae</taxon>
        <taxon>Drouetiella</taxon>
    </lineage>
</organism>